<dbReference type="GO" id="GO:0008863">
    <property type="term" value="F:formate dehydrogenase (NAD+) activity"/>
    <property type="evidence" value="ECO:0007669"/>
    <property type="project" value="InterPro"/>
</dbReference>
<evidence type="ECO:0000256" key="3">
    <source>
        <dbReference type="ARBA" id="ARBA00023004"/>
    </source>
</evidence>
<dbReference type="NCBIfam" id="TIGR01591">
    <property type="entry name" value="Fdh-alpha"/>
    <property type="match status" value="1"/>
</dbReference>
<dbReference type="SUPFAM" id="SSF53706">
    <property type="entry name" value="Formate dehydrogenase/DMSO reductase, domains 1-3"/>
    <property type="match status" value="1"/>
</dbReference>
<proteinExistence type="predicted"/>
<dbReference type="Proteomes" id="UP000002727">
    <property type="component" value="Chromosome"/>
</dbReference>
<dbReference type="InterPro" id="IPR006656">
    <property type="entry name" value="Mopterin_OxRdtase"/>
</dbReference>
<dbReference type="PANTHER" id="PTHR43105:SF10">
    <property type="entry name" value="NADH-QUINONE OXIDOREDUCTASE SUBUNIT G"/>
    <property type="match status" value="1"/>
</dbReference>
<evidence type="ECO:0000259" key="5">
    <source>
        <dbReference type="PROSITE" id="PS51669"/>
    </source>
</evidence>
<name>B6YT79_THEON</name>
<dbReference type="InterPro" id="IPR050123">
    <property type="entry name" value="Prok_molybdopt-oxidoreductase"/>
</dbReference>
<dbReference type="Gene3D" id="2.20.25.90">
    <property type="entry name" value="ADC-like domains"/>
    <property type="match status" value="1"/>
</dbReference>
<dbReference type="CDD" id="cd00508">
    <property type="entry name" value="MopB_CT_Fdh-Nap-like"/>
    <property type="match status" value="1"/>
</dbReference>
<dbReference type="KEGG" id="ton:TON_0281"/>
<dbReference type="EMBL" id="CP000855">
    <property type="protein sequence ID" value="ACJ15766.1"/>
    <property type="molecule type" value="Genomic_DNA"/>
</dbReference>
<dbReference type="GO" id="GO:0016020">
    <property type="term" value="C:membrane"/>
    <property type="evidence" value="ECO:0007669"/>
    <property type="project" value="TreeGrafter"/>
</dbReference>
<dbReference type="STRING" id="523850.TON_0281"/>
<dbReference type="Pfam" id="PF04879">
    <property type="entry name" value="Molybdop_Fe4S4"/>
    <property type="match status" value="1"/>
</dbReference>
<protein>
    <submittedName>
        <fullName evidence="6">FdhA formate dehydrogenase, alpha subunit</fullName>
    </submittedName>
</protein>
<dbReference type="RefSeq" id="WP_012571239.1">
    <property type="nucleotide sequence ID" value="NC_011529.1"/>
</dbReference>
<evidence type="ECO:0000313" key="6">
    <source>
        <dbReference type="EMBL" id="ACJ15766.1"/>
    </source>
</evidence>
<dbReference type="GeneID" id="7017943"/>
<dbReference type="GO" id="GO:0046872">
    <property type="term" value="F:metal ion binding"/>
    <property type="evidence" value="ECO:0007669"/>
    <property type="project" value="UniProtKB-KW"/>
</dbReference>
<dbReference type="Pfam" id="PF01568">
    <property type="entry name" value="Molydop_binding"/>
    <property type="match status" value="1"/>
</dbReference>
<keyword evidence="7" id="KW-1185">Reference proteome</keyword>
<dbReference type="Pfam" id="PF00384">
    <property type="entry name" value="Molybdopterin"/>
    <property type="match status" value="1"/>
</dbReference>
<dbReference type="Gene3D" id="3.40.228.10">
    <property type="entry name" value="Dimethylsulfoxide Reductase, domain 2"/>
    <property type="match status" value="1"/>
</dbReference>
<evidence type="ECO:0000256" key="2">
    <source>
        <dbReference type="ARBA" id="ARBA00022723"/>
    </source>
</evidence>
<dbReference type="GO" id="GO:0051539">
    <property type="term" value="F:4 iron, 4 sulfur cluster binding"/>
    <property type="evidence" value="ECO:0007669"/>
    <property type="project" value="UniProtKB-KW"/>
</dbReference>
<dbReference type="SUPFAM" id="SSF50692">
    <property type="entry name" value="ADC-like"/>
    <property type="match status" value="1"/>
</dbReference>
<evidence type="ECO:0000313" key="7">
    <source>
        <dbReference type="Proteomes" id="UP000002727"/>
    </source>
</evidence>
<keyword evidence="3" id="KW-0408">Iron</keyword>
<dbReference type="InterPro" id="IPR006657">
    <property type="entry name" value="MoPterin_dinucl-bd_dom"/>
</dbReference>
<dbReference type="GO" id="GO:0022904">
    <property type="term" value="P:respiratory electron transport chain"/>
    <property type="evidence" value="ECO:0007669"/>
    <property type="project" value="TreeGrafter"/>
</dbReference>
<dbReference type="PANTHER" id="PTHR43105">
    <property type="entry name" value="RESPIRATORY NITRATE REDUCTASE"/>
    <property type="match status" value="1"/>
</dbReference>
<dbReference type="HOGENOM" id="CLU_000422_13_3_2"/>
<gene>
    <name evidence="6" type="ordered locus">TON_0281</name>
</gene>
<dbReference type="InterPro" id="IPR009010">
    <property type="entry name" value="Asp_de-COase-like_dom_sf"/>
</dbReference>
<dbReference type="PROSITE" id="PS00490">
    <property type="entry name" value="MOLYBDOPTERIN_PROK_2"/>
    <property type="match status" value="1"/>
</dbReference>
<dbReference type="PROSITE" id="PS51669">
    <property type="entry name" value="4FE4S_MOW_BIS_MGD"/>
    <property type="match status" value="1"/>
</dbReference>
<sequence>MGMAEKRISVVCPWCSVGCRFYIVNVNGYPKKIEFDYDHDIRNHGKLCPKGVAAFQHLRHPDRLKKPLKRVGERGEGKFKEISWEEAIKEIAQKLSEIKEKYGSEALAFLGSERCSIEENYVLQKLARALGTNNIEYVCRMCQSTAVAGKGMVLGHPGLTNPFEDILKAKVIVLWGYNPAATNPVFFGQYIEKAILDNNATLIVVDPRKTKTAKYADIHLQPYPGTDLAIALAMLNVIITEELYDKDFVAERAEGLEELAKTVEKYTPEWAEKVSGVPAELIRKAAITFATAGTAALLTNEGVNQHANGTRTVMAITEMMVLCGYFGKEGVMSGAIPGAHNGMGAGLMGIGPHELPGRFPLHAEEHKRRIEEAWGFKIPEKPGITYVEMIDAILEGKLKALYVMGTNPAKALPNLKKAEEAFKNIEFLVVQDIFLTETAKYADIVLPAAAWFEKDGTAISFERRVQRSFKAADAPGEAKPDWEILVMLAKELGFGEYFNYSDADDILREINRIIPPLAGATPERLKKNLKGCMIPCPDENTEVPRLFVQGFLTPNGKAQLIPVEYKEPGEVPDEEYPFWLTNYRFVGHFHTGTMSHRSKSLSKRWPEEYIEINENDAKRLGIKDGDLVRVETRRAALVLRAKVTPHIREGVVAAPWHWDFNYLTTDVLDEYAKMPELKTAACRISKVEG</sequence>
<organism evidence="6 7">
    <name type="scientific">Thermococcus onnurineus (strain NA1)</name>
    <dbReference type="NCBI Taxonomy" id="523850"/>
    <lineage>
        <taxon>Archaea</taxon>
        <taxon>Methanobacteriati</taxon>
        <taxon>Methanobacteriota</taxon>
        <taxon>Thermococci</taxon>
        <taxon>Thermococcales</taxon>
        <taxon>Thermococcaceae</taxon>
        <taxon>Thermococcus</taxon>
    </lineage>
</organism>
<keyword evidence="2" id="KW-0479">Metal-binding</keyword>
<keyword evidence="4" id="KW-0411">Iron-sulfur</keyword>
<keyword evidence="1" id="KW-0004">4Fe-4S</keyword>
<dbReference type="GO" id="GO:0043546">
    <property type="term" value="F:molybdopterin cofactor binding"/>
    <property type="evidence" value="ECO:0007669"/>
    <property type="project" value="InterPro"/>
</dbReference>
<dbReference type="InterPro" id="IPR006655">
    <property type="entry name" value="Mopterin_OxRdtase_prok_CS"/>
</dbReference>
<dbReference type="PATRIC" id="fig|523850.10.peg.283"/>
<evidence type="ECO:0000256" key="4">
    <source>
        <dbReference type="ARBA" id="ARBA00023014"/>
    </source>
</evidence>
<feature type="domain" description="4Fe-4S Mo/W bis-MGD-type" evidence="5">
    <location>
        <begin position="5"/>
        <end position="62"/>
    </location>
</feature>
<dbReference type="SMR" id="B6YT79"/>
<dbReference type="Gene3D" id="3.40.50.740">
    <property type="match status" value="1"/>
</dbReference>
<dbReference type="InterPro" id="IPR006963">
    <property type="entry name" value="Mopterin_OxRdtase_4Fe-4S_dom"/>
</dbReference>
<dbReference type="AlphaFoldDB" id="B6YT79"/>
<reference evidence="6 7" key="1">
    <citation type="journal article" date="2008" name="J. Bacteriol.">
        <title>The complete genome sequence of Thermococcus onnurineus NA1 reveals a mixed heterotrophic and carboxydotrophic metabolism.</title>
        <authorList>
            <person name="Lee H.S."/>
            <person name="Kang S.G."/>
            <person name="Bae S.S."/>
            <person name="Lim J.K."/>
            <person name="Cho Y."/>
            <person name="Kim Y.J."/>
            <person name="Jeon J.H."/>
            <person name="Cha S.S."/>
            <person name="Kwon K.K."/>
            <person name="Kim H.T."/>
            <person name="Park C.J."/>
            <person name="Lee H.W."/>
            <person name="Kim S.I."/>
            <person name="Chun J."/>
            <person name="Colwell R.R."/>
            <person name="Kim S.J."/>
            <person name="Lee J.H."/>
        </authorList>
    </citation>
    <scope>NUCLEOTIDE SEQUENCE [LARGE SCALE GENOMIC DNA]</scope>
    <source>
        <strain evidence="6 7">NA1</strain>
    </source>
</reference>
<evidence type="ECO:0000256" key="1">
    <source>
        <dbReference type="ARBA" id="ARBA00022485"/>
    </source>
</evidence>
<dbReference type="GO" id="GO:0015942">
    <property type="term" value="P:formate metabolic process"/>
    <property type="evidence" value="ECO:0007669"/>
    <property type="project" value="InterPro"/>
</dbReference>
<dbReference type="SMART" id="SM00926">
    <property type="entry name" value="Molybdop_Fe4S4"/>
    <property type="match status" value="1"/>
</dbReference>
<dbReference type="GO" id="GO:0003954">
    <property type="term" value="F:NADH dehydrogenase activity"/>
    <property type="evidence" value="ECO:0007669"/>
    <property type="project" value="TreeGrafter"/>
</dbReference>
<dbReference type="Gene3D" id="2.40.40.20">
    <property type="match status" value="1"/>
</dbReference>
<accession>B6YT79</accession>
<dbReference type="InterPro" id="IPR006478">
    <property type="entry name" value="Formate_DH_asu"/>
</dbReference>
<dbReference type="eggNOG" id="arCOG01491">
    <property type="taxonomic scope" value="Archaea"/>
</dbReference>